<evidence type="ECO:0000256" key="1">
    <source>
        <dbReference type="ARBA" id="ARBA00022679"/>
    </source>
</evidence>
<dbReference type="EMBL" id="FOLI01000006">
    <property type="protein sequence ID" value="SFC14526.1"/>
    <property type="molecule type" value="Genomic_DNA"/>
</dbReference>
<keyword evidence="4" id="KW-0687">Ribonucleoprotein</keyword>
<evidence type="ECO:0000313" key="4">
    <source>
        <dbReference type="EMBL" id="SFC14526.1"/>
    </source>
</evidence>
<keyword evidence="2" id="KW-0012">Acyltransferase</keyword>
<dbReference type="InterPro" id="IPR016181">
    <property type="entry name" value="Acyl_CoA_acyltransferase"/>
</dbReference>
<evidence type="ECO:0000313" key="5">
    <source>
        <dbReference type="Proteomes" id="UP000199376"/>
    </source>
</evidence>
<sequence>MIDKTIREATVEDIPALAQLGEATFVETFGQESPAEDVANYLAEAFSLEKVTAEMAEPGATFYLSFVGDELAGYLKLNTDDSQTEPEGPDSLEVQRIYFLKKFQGLGLGTDFFRLVDEKTKEAGKKRIWLGVWEHNQKALHFYEKKGFKPFSEHVFVVGSDRQRDIMMEKKV</sequence>
<accession>A0A1I1GSQ1</accession>
<organism evidence="4 5">
    <name type="scientific">Fructobacillus durionis</name>
    <dbReference type="NCBI Taxonomy" id="283737"/>
    <lineage>
        <taxon>Bacteria</taxon>
        <taxon>Bacillati</taxon>
        <taxon>Bacillota</taxon>
        <taxon>Bacilli</taxon>
        <taxon>Lactobacillales</taxon>
        <taxon>Lactobacillaceae</taxon>
        <taxon>Fructobacillus</taxon>
    </lineage>
</organism>
<name>A0A1I1GSQ1_9LACO</name>
<dbReference type="GO" id="GO:0005840">
    <property type="term" value="C:ribosome"/>
    <property type="evidence" value="ECO:0007669"/>
    <property type="project" value="UniProtKB-KW"/>
</dbReference>
<proteinExistence type="predicted"/>
<dbReference type="OrthoDB" id="7205533at2"/>
<dbReference type="InterPro" id="IPR050832">
    <property type="entry name" value="Bact_Acetyltransf"/>
</dbReference>
<dbReference type="GO" id="GO:0016747">
    <property type="term" value="F:acyltransferase activity, transferring groups other than amino-acyl groups"/>
    <property type="evidence" value="ECO:0007669"/>
    <property type="project" value="InterPro"/>
</dbReference>
<dbReference type="PANTHER" id="PTHR43877">
    <property type="entry name" value="AMINOALKYLPHOSPHONATE N-ACETYLTRANSFERASE-RELATED-RELATED"/>
    <property type="match status" value="1"/>
</dbReference>
<dbReference type="Gene3D" id="3.40.630.30">
    <property type="match status" value="1"/>
</dbReference>
<dbReference type="InterPro" id="IPR000182">
    <property type="entry name" value="GNAT_dom"/>
</dbReference>
<dbReference type="CDD" id="cd04301">
    <property type="entry name" value="NAT_SF"/>
    <property type="match status" value="1"/>
</dbReference>
<dbReference type="Proteomes" id="UP000199376">
    <property type="component" value="Unassembled WGS sequence"/>
</dbReference>
<dbReference type="RefSeq" id="WP_091502945.1">
    <property type="nucleotide sequence ID" value="NZ_FOLI01000006.1"/>
</dbReference>
<evidence type="ECO:0000259" key="3">
    <source>
        <dbReference type="PROSITE" id="PS51186"/>
    </source>
</evidence>
<dbReference type="SUPFAM" id="SSF55729">
    <property type="entry name" value="Acyl-CoA N-acyltransferases (Nat)"/>
    <property type="match status" value="1"/>
</dbReference>
<gene>
    <name evidence="4" type="ORF">SAMN05660453_1171</name>
</gene>
<keyword evidence="1" id="KW-0808">Transferase</keyword>
<dbReference type="STRING" id="283737.SAMN05660453_1171"/>
<dbReference type="PROSITE" id="PS51186">
    <property type="entry name" value="GNAT"/>
    <property type="match status" value="1"/>
</dbReference>
<feature type="domain" description="N-acetyltransferase" evidence="3">
    <location>
        <begin position="4"/>
        <end position="172"/>
    </location>
</feature>
<dbReference type="AlphaFoldDB" id="A0A1I1GSQ1"/>
<reference evidence="4 5" key="1">
    <citation type="submission" date="2016-10" db="EMBL/GenBank/DDBJ databases">
        <authorList>
            <person name="de Groot N.N."/>
        </authorList>
    </citation>
    <scope>NUCLEOTIDE SEQUENCE [LARGE SCALE GENOMIC DNA]</scope>
    <source>
        <strain evidence="4 5">DSM 19113</strain>
    </source>
</reference>
<dbReference type="Pfam" id="PF00583">
    <property type="entry name" value="Acetyltransf_1"/>
    <property type="match status" value="1"/>
</dbReference>
<protein>
    <submittedName>
        <fullName evidence="4">Ribosomal protein S18 acetylase RimI</fullName>
    </submittedName>
</protein>
<keyword evidence="4" id="KW-0689">Ribosomal protein</keyword>
<evidence type="ECO:0000256" key="2">
    <source>
        <dbReference type="ARBA" id="ARBA00023315"/>
    </source>
</evidence>
<keyword evidence="5" id="KW-1185">Reference proteome</keyword>